<dbReference type="GO" id="GO:0019442">
    <property type="term" value="P:L-tryptophan catabolic process to acetyl-CoA"/>
    <property type="evidence" value="ECO:0007669"/>
    <property type="project" value="TreeGrafter"/>
</dbReference>
<name>A0A221WAA2_9PSEU</name>
<dbReference type="GO" id="GO:0019441">
    <property type="term" value="P:L-tryptophan catabolic process to kynurenine"/>
    <property type="evidence" value="ECO:0007669"/>
    <property type="project" value="UniProtKB-UniRule"/>
</dbReference>
<dbReference type="SUPFAM" id="SSF140959">
    <property type="entry name" value="Indolic compounds 2,3-dioxygenase-like"/>
    <property type="match status" value="1"/>
</dbReference>
<feature type="binding site" description="axial binding residue" evidence="1">
    <location>
        <position position="233"/>
    </location>
    <ligand>
        <name>heme</name>
        <dbReference type="ChEBI" id="CHEBI:30413"/>
    </ligand>
    <ligandPart>
        <name>Fe</name>
        <dbReference type="ChEBI" id="CHEBI:18248"/>
    </ligandPart>
</feature>
<dbReference type="GO" id="GO:0020037">
    <property type="term" value="F:heme binding"/>
    <property type="evidence" value="ECO:0007669"/>
    <property type="project" value="UniProtKB-UniRule"/>
</dbReference>
<keyword evidence="1" id="KW-0823">Tryptophan catabolism</keyword>
<evidence type="ECO:0000313" key="2">
    <source>
        <dbReference type="EMBL" id="ASO22932.1"/>
    </source>
</evidence>
<dbReference type="HAMAP" id="MF_01972">
    <property type="entry name" value="T23O"/>
    <property type="match status" value="1"/>
</dbReference>
<dbReference type="Gene3D" id="1.20.58.480">
    <property type="match status" value="1"/>
</dbReference>
<keyword evidence="1" id="KW-0349">Heme</keyword>
<evidence type="ECO:0000256" key="1">
    <source>
        <dbReference type="HAMAP-Rule" id="MF_01972"/>
    </source>
</evidence>
<keyword evidence="3" id="KW-1185">Reference proteome</keyword>
<dbReference type="EMBL" id="CP022521">
    <property type="protein sequence ID" value="ASO22932.1"/>
    <property type="molecule type" value="Genomic_DNA"/>
</dbReference>
<gene>
    <name evidence="2" type="primary">kynA2</name>
    <name evidence="1" type="synonym">kynA</name>
    <name evidence="2" type="ORF">AHOG_26665</name>
</gene>
<keyword evidence="1" id="KW-0479">Metal-binding</keyword>
<dbReference type="KEGG" id="ahg:AHOG_26665"/>
<dbReference type="InterPro" id="IPR004981">
    <property type="entry name" value="Trp_2_3_dOase"/>
</dbReference>
<comment type="subunit">
    <text evidence="1">Homotetramer.</text>
</comment>
<keyword evidence="1 2" id="KW-0223">Dioxygenase</keyword>
<dbReference type="RefSeq" id="WP_245856463.1">
    <property type="nucleotide sequence ID" value="NZ_CP022521.1"/>
</dbReference>
<comment type="cofactor">
    <cofactor evidence="1">
        <name>heme</name>
        <dbReference type="ChEBI" id="CHEBI:30413"/>
    </cofactor>
    <text evidence="1">Binds 1 heme group per subunit.</text>
</comment>
<accession>A0A221WAA2</accession>
<dbReference type="GO" id="GO:0004833">
    <property type="term" value="F:L-tryptophan 2,3-dioxygenase activity"/>
    <property type="evidence" value="ECO:0007669"/>
    <property type="project" value="UniProtKB-UniRule"/>
</dbReference>
<dbReference type="PANTHER" id="PTHR10138:SF0">
    <property type="entry name" value="TRYPTOPHAN 2,3-DIOXYGENASE"/>
    <property type="match status" value="1"/>
</dbReference>
<comment type="function">
    <text evidence="1">Heme-dependent dioxygenase that catalyzes the oxidative cleavage of the L-tryptophan (L-Trp) pyrrole ring and converts L-tryptophan to N-formyl-L-kynurenine. Catalyzes the oxidative cleavage of the indole moiety.</text>
</comment>
<keyword evidence="1" id="KW-0408">Iron</keyword>
<dbReference type="UniPathway" id="UPA00333">
    <property type="reaction ID" value="UER00453"/>
</dbReference>
<evidence type="ECO:0000313" key="3">
    <source>
        <dbReference type="Proteomes" id="UP000204221"/>
    </source>
</evidence>
<keyword evidence="1 2" id="KW-0560">Oxidoreductase</keyword>
<proteinExistence type="inferred from homology"/>
<dbReference type="Pfam" id="PF03301">
    <property type="entry name" value="Trp_dioxygenase"/>
    <property type="match status" value="2"/>
</dbReference>
<dbReference type="EC" id="1.13.11.11" evidence="1"/>
<comment type="similarity">
    <text evidence="1">Belongs to the tryptophan 2,3-dioxygenase family.</text>
</comment>
<reference evidence="2 3" key="1">
    <citation type="submission" date="2017-07" db="EMBL/GenBank/DDBJ databases">
        <title>Complete genome sequence of Actinoalloteichus hoggarensis DSM 45943, type strain of Actinoalloteichus hoggarensis.</title>
        <authorList>
            <person name="Ruckert C."/>
            <person name="Nouioui I."/>
            <person name="Willmese J."/>
            <person name="van Wezel G."/>
            <person name="Klenk H.-P."/>
            <person name="Kalinowski J."/>
            <person name="Zotchev S.B."/>
        </authorList>
    </citation>
    <scope>NUCLEOTIDE SEQUENCE [LARGE SCALE GENOMIC DNA]</scope>
    <source>
        <strain evidence="2 3">DSM 45943</strain>
    </source>
</reference>
<dbReference type="InterPro" id="IPR037217">
    <property type="entry name" value="Trp/Indoleamine_2_3_dOase-like"/>
</dbReference>
<dbReference type="Proteomes" id="UP000204221">
    <property type="component" value="Chromosome"/>
</dbReference>
<sequence length="275" mass="30903">MKTPACPLVGPTADFDATTPYDDYVRADTLTRLARTRTDDPAEMAFLVTSQVMELWFSLIVHEWRSAVASLDRDDLQGALEALRRSLRELAALNAAWQPIARLTPAQFESYRPALGNASGFQSARYRELEFLLGEKSASLINPHRNAPRAHVELVEALHAPSLYDATLEFLHRRGFSLPDEVRERDRTRTHPAHPAVEQAWARVYAGAERELVDLGEVLTDIAEGFWRWRSDHLMATRRAMGGRAGSGGSSGVAWLERRAGRLVFPELWTVRTNV</sequence>
<dbReference type="GO" id="GO:0046872">
    <property type="term" value="F:metal ion binding"/>
    <property type="evidence" value="ECO:0007669"/>
    <property type="project" value="UniProtKB-KW"/>
</dbReference>
<comment type="caution">
    <text evidence="1">Lacks conserved residue(s) required for the propagation of feature annotation.</text>
</comment>
<feature type="binding site" evidence="1">
    <location>
        <position position="112"/>
    </location>
    <ligand>
        <name>substrate</name>
    </ligand>
</feature>
<dbReference type="AlphaFoldDB" id="A0A221WAA2"/>
<comment type="pathway">
    <text evidence="1">Amino-acid degradation; L-tryptophan degradation via kynurenine pathway; L-kynurenine from L-tryptophan: step 1/2.</text>
</comment>
<comment type="catalytic activity">
    <reaction evidence="1">
        <text>L-tryptophan + O2 = N-formyl-L-kynurenine</text>
        <dbReference type="Rhea" id="RHEA:24536"/>
        <dbReference type="ChEBI" id="CHEBI:15379"/>
        <dbReference type="ChEBI" id="CHEBI:57912"/>
        <dbReference type="ChEBI" id="CHEBI:58629"/>
        <dbReference type="EC" id="1.13.11.11"/>
    </reaction>
</comment>
<dbReference type="PANTHER" id="PTHR10138">
    <property type="entry name" value="TRYPTOPHAN 2,3-DIOXYGENASE"/>
    <property type="match status" value="1"/>
</dbReference>
<protein>
    <recommendedName>
        <fullName evidence="1">Tryptophan 2,3-dioxygenase</fullName>
        <shortName evidence="1">TDO</shortName>
        <ecNumber evidence="1">1.13.11.11</ecNumber>
    </recommendedName>
    <alternativeName>
        <fullName evidence="1">Tryptamin 2,3-dioxygenase</fullName>
    </alternativeName>
    <alternativeName>
        <fullName evidence="1">Tryptophan oxygenase</fullName>
        <shortName evidence="1">TO</shortName>
        <shortName evidence="1">TRPO</shortName>
    </alternativeName>
    <alternativeName>
        <fullName evidence="1">Tryptophan pyrrolase</fullName>
    </alternativeName>
    <alternativeName>
        <fullName evidence="1">Tryptophanase</fullName>
    </alternativeName>
</protein>
<organism evidence="2 3">
    <name type="scientific">Actinoalloteichus hoggarensis</name>
    <dbReference type="NCBI Taxonomy" id="1470176"/>
    <lineage>
        <taxon>Bacteria</taxon>
        <taxon>Bacillati</taxon>
        <taxon>Actinomycetota</taxon>
        <taxon>Actinomycetes</taxon>
        <taxon>Pseudonocardiales</taxon>
        <taxon>Pseudonocardiaceae</taxon>
        <taxon>Actinoalloteichus</taxon>
    </lineage>
</organism>